<name>A0A1Y1S9X1_9MICR</name>
<keyword evidence="2" id="KW-0547">Nucleotide-binding</keyword>
<evidence type="ECO:0000256" key="1">
    <source>
        <dbReference type="ARBA" id="ARBA00022490"/>
    </source>
</evidence>
<reference evidence="6 7" key="1">
    <citation type="journal article" date="2017" name="Environ. Microbiol.">
        <title>Decay of the glycolytic pathway and adaptation to intranuclear parasitism within Enterocytozoonidae microsporidia.</title>
        <authorList>
            <person name="Wiredu Boakye D."/>
            <person name="Jaroenlak P."/>
            <person name="Prachumwat A."/>
            <person name="Williams T.A."/>
            <person name="Bateman K.S."/>
            <person name="Itsathitphaisarn O."/>
            <person name="Sritunyalucksana K."/>
            <person name="Paszkiewicz K.H."/>
            <person name="Moore K.A."/>
            <person name="Stentiford G.D."/>
            <person name="Williams B.A."/>
        </authorList>
    </citation>
    <scope>NUCLEOTIDE SEQUENCE [LARGE SCALE GENOMIC DNA]</scope>
    <source>
        <strain evidence="6 7">GB1</strain>
    </source>
</reference>
<dbReference type="GO" id="GO:0005829">
    <property type="term" value="C:cytosol"/>
    <property type="evidence" value="ECO:0007669"/>
    <property type="project" value="TreeGrafter"/>
</dbReference>
<evidence type="ECO:0000313" key="7">
    <source>
        <dbReference type="Proteomes" id="UP000192639"/>
    </source>
</evidence>
<keyword evidence="7" id="KW-1185">Reference proteome</keyword>
<dbReference type="AlphaFoldDB" id="A0A1Y1S9X1"/>
<sequence>MDEIFWFYPEMTSKKVRKHSGILYDDRFKTKATVKKKMVARNTVLEHSRLNKLNERLNIQNSNERIVEAYSGILGSVDYTMSLPPRVPYDGIAPNEYKLVEEEAFNHWKHLNEGMVFEKNIEVWRQFWIACERAECIVQIVDGRNIEQFVNEDIKKVYPNKKHVILCNKMDLVENGTVDRAKMTNMIHSSTKETNRNLISALMEYGSTFVFIGYPNVGKSSTINMIVQSRKVRVSSTPGKTRYIQTINGSDFTIYDTPGLVFPRHSKIDLILMGVINIDHVMDLRQYESEIVNRVSGSRMAGKEGNRGVADLGEMSNARGCTRMESLKMVLKEYLDRST</sequence>
<dbReference type="OrthoDB" id="61815at2759"/>
<proteinExistence type="predicted"/>
<keyword evidence="3" id="KW-0378">Hydrolase</keyword>
<gene>
    <name evidence="6" type="primary">LSG1</name>
    <name evidence="6" type="ORF">ECANGB1_1693</name>
</gene>
<protein>
    <submittedName>
        <fullName evidence="6">LSG1</fullName>
    </submittedName>
</protein>
<dbReference type="Proteomes" id="UP000192639">
    <property type="component" value="Unassembled WGS sequence"/>
</dbReference>
<accession>A0A1Y1S9X1</accession>
<dbReference type="Gene3D" id="3.40.50.300">
    <property type="entry name" value="P-loop containing nucleotide triphosphate hydrolases"/>
    <property type="match status" value="1"/>
</dbReference>
<evidence type="ECO:0000256" key="4">
    <source>
        <dbReference type="ARBA" id="ARBA00023134"/>
    </source>
</evidence>
<dbReference type="VEuPathDB" id="MicrosporidiaDB:ECANGB1_1693"/>
<dbReference type="InterPro" id="IPR043358">
    <property type="entry name" value="GNL1-like"/>
</dbReference>
<evidence type="ECO:0000256" key="2">
    <source>
        <dbReference type="ARBA" id="ARBA00022741"/>
    </source>
</evidence>
<keyword evidence="4" id="KW-0342">GTP-binding</keyword>
<evidence type="ECO:0000259" key="5">
    <source>
        <dbReference type="Pfam" id="PF01926"/>
    </source>
</evidence>
<keyword evidence="1" id="KW-0963">Cytoplasm</keyword>
<dbReference type="PANTHER" id="PTHR45709:SF2">
    <property type="entry name" value="LARGE SUBUNIT GTPASE 1 HOMOLOG"/>
    <property type="match status" value="1"/>
</dbReference>
<dbReference type="PANTHER" id="PTHR45709">
    <property type="entry name" value="LARGE SUBUNIT GTPASE 1 HOMOLOG-RELATED"/>
    <property type="match status" value="1"/>
</dbReference>
<dbReference type="InterPro" id="IPR006073">
    <property type="entry name" value="GTP-bd"/>
</dbReference>
<dbReference type="Pfam" id="PF01926">
    <property type="entry name" value="MMR_HSR1"/>
    <property type="match status" value="1"/>
</dbReference>
<dbReference type="InterPro" id="IPR027417">
    <property type="entry name" value="P-loop_NTPase"/>
</dbReference>
<dbReference type="GO" id="GO:0000054">
    <property type="term" value="P:ribosomal subunit export from nucleus"/>
    <property type="evidence" value="ECO:0007669"/>
    <property type="project" value="TreeGrafter"/>
</dbReference>
<dbReference type="GO" id="GO:0003924">
    <property type="term" value="F:GTPase activity"/>
    <property type="evidence" value="ECO:0007669"/>
    <property type="project" value="InterPro"/>
</dbReference>
<dbReference type="GO" id="GO:0005525">
    <property type="term" value="F:GTP binding"/>
    <property type="evidence" value="ECO:0007669"/>
    <property type="project" value="UniProtKB-KW"/>
</dbReference>
<dbReference type="EMBL" id="LWDP01000005">
    <property type="protein sequence ID" value="ORD94979.1"/>
    <property type="molecule type" value="Genomic_DNA"/>
</dbReference>
<dbReference type="SUPFAM" id="SSF52540">
    <property type="entry name" value="P-loop containing nucleoside triphosphate hydrolases"/>
    <property type="match status" value="1"/>
</dbReference>
<evidence type="ECO:0000313" key="6">
    <source>
        <dbReference type="EMBL" id="ORD94979.1"/>
    </source>
</evidence>
<comment type="caution">
    <text evidence="6">The sequence shown here is derived from an EMBL/GenBank/DDBJ whole genome shotgun (WGS) entry which is preliminary data.</text>
</comment>
<organism evidence="6 7">
    <name type="scientific">Enterospora canceri</name>
    <dbReference type="NCBI Taxonomy" id="1081671"/>
    <lineage>
        <taxon>Eukaryota</taxon>
        <taxon>Fungi</taxon>
        <taxon>Fungi incertae sedis</taxon>
        <taxon>Microsporidia</taxon>
        <taxon>Enterocytozoonidae</taxon>
        <taxon>Enterospora</taxon>
    </lineage>
</organism>
<evidence type="ECO:0000256" key="3">
    <source>
        <dbReference type="ARBA" id="ARBA00022801"/>
    </source>
</evidence>
<feature type="domain" description="G" evidence="5">
    <location>
        <begin position="209"/>
        <end position="262"/>
    </location>
</feature>